<protein>
    <submittedName>
        <fullName evidence="2">Uncharacterized protein</fullName>
    </submittedName>
</protein>
<dbReference type="AlphaFoldDB" id="A0A150H0X0"/>
<evidence type="ECO:0000256" key="1">
    <source>
        <dbReference type="SAM" id="MobiDB-lite"/>
    </source>
</evidence>
<reference evidence="3" key="1">
    <citation type="journal article" date="2016" name="Nat. Commun.">
        <title>The Gonium pectorale genome demonstrates co-option of cell cycle regulation during the evolution of multicellularity.</title>
        <authorList>
            <person name="Hanschen E.R."/>
            <person name="Marriage T.N."/>
            <person name="Ferris P.J."/>
            <person name="Hamaji T."/>
            <person name="Toyoda A."/>
            <person name="Fujiyama A."/>
            <person name="Neme R."/>
            <person name="Noguchi H."/>
            <person name="Minakuchi Y."/>
            <person name="Suzuki M."/>
            <person name="Kawai-Toyooka H."/>
            <person name="Smith D.R."/>
            <person name="Sparks H."/>
            <person name="Anderson J."/>
            <person name="Bakaric R."/>
            <person name="Luria V."/>
            <person name="Karger A."/>
            <person name="Kirschner M.W."/>
            <person name="Durand P.M."/>
            <person name="Michod R.E."/>
            <person name="Nozaki H."/>
            <person name="Olson B.J."/>
        </authorList>
    </citation>
    <scope>NUCLEOTIDE SEQUENCE [LARGE SCALE GENOMIC DNA]</scope>
    <source>
        <strain evidence="3">NIES-2863</strain>
    </source>
</reference>
<proteinExistence type="predicted"/>
<evidence type="ECO:0000313" key="3">
    <source>
        <dbReference type="Proteomes" id="UP000075714"/>
    </source>
</evidence>
<dbReference type="OrthoDB" id="10576139at2759"/>
<keyword evidence="3" id="KW-1185">Reference proteome</keyword>
<sequence>MSPLREAAEQPHLPHRSLLIARCLCCPSRPLLPVSKVTCLTYTVNLTADSSGAAASPPPPSPPLPPSSVQLPVVAARPRLLSVLTLRLEFTSRQAADSVFLQLSWAADALWKAMADGLAACSVEGLLEYNTARAGAGGSSGGGSVGSVTGGPGGGAYVAGGSILACAGSSGLVSPGAKCQYGSLGTSCSAVSQPHPR</sequence>
<comment type="caution">
    <text evidence="2">The sequence shown here is derived from an EMBL/GenBank/DDBJ whole genome shotgun (WGS) entry which is preliminary data.</text>
</comment>
<feature type="region of interest" description="Disordered" evidence="1">
    <location>
        <begin position="50"/>
        <end position="69"/>
    </location>
</feature>
<evidence type="ECO:0000313" key="2">
    <source>
        <dbReference type="EMBL" id="KXZ55769.1"/>
    </source>
</evidence>
<dbReference type="Proteomes" id="UP000075714">
    <property type="component" value="Unassembled WGS sequence"/>
</dbReference>
<name>A0A150H0X0_GONPE</name>
<accession>A0A150H0X0</accession>
<feature type="compositionally biased region" description="Pro residues" evidence="1">
    <location>
        <begin position="56"/>
        <end position="66"/>
    </location>
</feature>
<gene>
    <name evidence="2" type="ORF">GPECTOR_2g1319</name>
</gene>
<dbReference type="EMBL" id="LSYV01000003">
    <property type="protein sequence ID" value="KXZ55769.1"/>
    <property type="molecule type" value="Genomic_DNA"/>
</dbReference>
<organism evidence="2 3">
    <name type="scientific">Gonium pectorale</name>
    <name type="common">Green alga</name>
    <dbReference type="NCBI Taxonomy" id="33097"/>
    <lineage>
        <taxon>Eukaryota</taxon>
        <taxon>Viridiplantae</taxon>
        <taxon>Chlorophyta</taxon>
        <taxon>core chlorophytes</taxon>
        <taxon>Chlorophyceae</taxon>
        <taxon>CS clade</taxon>
        <taxon>Chlamydomonadales</taxon>
        <taxon>Volvocaceae</taxon>
        <taxon>Gonium</taxon>
    </lineage>
</organism>